<keyword evidence="1" id="KW-1003">Cell membrane</keyword>
<evidence type="ECO:0000256" key="4">
    <source>
        <dbReference type="ARBA" id="ARBA00023136"/>
    </source>
</evidence>
<comment type="caution">
    <text evidence="6">The sequence shown here is derived from an EMBL/GenBank/DDBJ whole genome shotgun (WGS) entry which is preliminary data.</text>
</comment>
<reference evidence="6 7" key="1">
    <citation type="submission" date="2020-08" db="EMBL/GenBank/DDBJ databases">
        <title>Sequencing the genomes of 1000 actinobacteria strains.</title>
        <authorList>
            <person name="Klenk H.-P."/>
        </authorList>
    </citation>
    <scope>NUCLEOTIDE SEQUENCE [LARGE SCALE GENOMIC DNA]</scope>
    <source>
        <strain evidence="6 7">DSM 45584</strain>
    </source>
</reference>
<dbReference type="AlphaFoldDB" id="A0A840QK16"/>
<sequence length="189" mass="19087">MLSLAGLVVVALSPGLGNFATSIALGLLGVDVRLRLKVACVFGSFETAMPLLGLALGQQAALRFGGVTTAAGAVLLGLTGCYTVVSALRSRSNPGKTEVNTWRLPQLCVIGAALSIDNLVIGFALGTYHTAIVLAAVIIGTASVAMSLLGLELGAHLGSRFGERLCKHSELSAGVVLVAVSVGMGLGMI</sequence>
<dbReference type="EMBL" id="JACHIW010000002">
    <property type="protein sequence ID" value="MBB5159649.1"/>
    <property type="molecule type" value="Genomic_DNA"/>
</dbReference>
<keyword evidence="3 5" id="KW-1133">Transmembrane helix</keyword>
<evidence type="ECO:0000313" key="7">
    <source>
        <dbReference type="Proteomes" id="UP000584374"/>
    </source>
</evidence>
<keyword evidence="4 5" id="KW-0472">Membrane</keyword>
<keyword evidence="2 5" id="KW-0812">Transmembrane</keyword>
<proteinExistence type="predicted"/>
<feature type="transmembrane region" description="Helical" evidence="5">
    <location>
        <begin position="171"/>
        <end position="188"/>
    </location>
</feature>
<protein>
    <submittedName>
        <fullName evidence="6">Putative Mn2+ efflux pump MntP</fullName>
    </submittedName>
</protein>
<gene>
    <name evidence="6" type="ORF">BJ970_007248</name>
</gene>
<evidence type="ECO:0000313" key="6">
    <source>
        <dbReference type="EMBL" id="MBB5159649.1"/>
    </source>
</evidence>
<evidence type="ECO:0000256" key="2">
    <source>
        <dbReference type="ARBA" id="ARBA00022692"/>
    </source>
</evidence>
<dbReference type="PANTHER" id="PTHR35529">
    <property type="entry name" value="MANGANESE EFFLUX PUMP MNTP-RELATED"/>
    <property type="match status" value="1"/>
</dbReference>
<organism evidence="6 7">
    <name type="scientific">Saccharopolyspora phatthalungensis</name>
    <dbReference type="NCBI Taxonomy" id="664693"/>
    <lineage>
        <taxon>Bacteria</taxon>
        <taxon>Bacillati</taxon>
        <taxon>Actinomycetota</taxon>
        <taxon>Actinomycetes</taxon>
        <taxon>Pseudonocardiales</taxon>
        <taxon>Pseudonocardiaceae</taxon>
        <taxon>Saccharopolyspora</taxon>
    </lineage>
</organism>
<evidence type="ECO:0000256" key="5">
    <source>
        <dbReference type="SAM" id="Phobius"/>
    </source>
</evidence>
<dbReference type="RefSeq" id="WP_184732146.1">
    <property type="nucleotide sequence ID" value="NZ_JACHIW010000002.1"/>
</dbReference>
<feature type="transmembrane region" description="Helical" evidence="5">
    <location>
        <begin position="60"/>
        <end position="85"/>
    </location>
</feature>
<dbReference type="Proteomes" id="UP000584374">
    <property type="component" value="Unassembled WGS sequence"/>
</dbReference>
<feature type="transmembrane region" description="Helical" evidence="5">
    <location>
        <begin position="106"/>
        <end position="125"/>
    </location>
</feature>
<accession>A0A840QK16</accession>
<evidence type="ECO:0000256" key="1">
    <source>
        <dbReference type="ARBA" id="ARBA00022475"/>
    </source>
</evidence>
<dbReference type="Pfam" id="PF02659">
    <property type="entry name" value="Mntp"/>
    <property type="match status" value="1"/>
</dbReference>
<feature type="transmembrane region" description="Helical" evidence="5">
    <location>
        <begin position="131"/>
        <end position="151"/>
    </location>
</feature>
<dbReference type="InterPro" id="IPR003810">
    <property type="entry name" value="Mntp/YtaF"/>
</dbReference>
<dbReference type="PANTHER" id="PTHR35529:SF1">
    <property type="entry name" value="MANGANESE EFFLUX PUMP MNTP-RELATED"/>
    <property type="match status" value="1"/>
</dbReference>
<name>A0A840QK16_9PSEU</name>
<evidence type="ECO:0000256" key="3">
    <source>
        <dbReference type="ARBA" id="ARBA00022989"/>
    </source>
</evidence>
<keyword evidence="7" id="KW-1185">Reference proteome</keyword>